<reference evidence="1" key="1">
    <citation type="submission" date="2018-10" db="EMBL/GenBank/DDBJ databases">
        <title>Hidden diversity of soil giant viruses.</title>
        <authorList>
            <person name="Schulz F."/>
            <person name="Alteio L."/>
            <person name="Goudeau D."/>
            <person name="Ryan E.M."/>
            <person name="Malmstrom R.R."/>
            <person name="Blanchard J."/>
            <person name="Woyke T."/>
        </authorList>
    </citation>
    <scope>NUCLEOTIDE SEQUENCE</scope>
    <source>
        <strain evidence="1">EDV1</strain>
    </source>
</reference>
<sequence>MLAKIDNLILQIEKKIKTEKEKKLNDAVLPHINVFDDEDNVVRNIIFKKHCYTVKTLINEKMEYNDKFYNILCQIEKNLIPEMYRGVHICSKCNKMKPLKSYRININGKIFIWFSSISHEYKCKNIGFNKEFIDIIFNIVGVNDIADIADYDYDELKNDDEENKPQKIVEKSVEKSEKIYNTYNEYCDDLDMSVCIATNLENYNKLISTIISFEALLICETDKDTFSKSRYDLLYGFMINNAIINDIKNITIYSNSGYPIIEMNQEIIRRTSHVDTNTNYSVICISIFPLPLIKSCHSTFDINIEMKNNVKINKNDIYTIYRNVDNRRRLCVEFESVLIPLLDNRLNFGFGMVFKSFGCMDDFLKYIDEKYEPDYISCEKYVNANEDSYTPIHPDLCDEDAKDDFIEFVKSTNRIYRFIKRFDKNNVTMTPYEHIRQVKEFSIKTTELINNSLSKMEAMI</sequence>
<evidence type="ECO:0000313" key="1">
    <source>
        <dbReference type="EMBL" id="AYV77989.1"/>
    </source>
</evidence>
<accession>A0A3G4ZX32</accession>
<proteinExistence type="predicted"/>
<protein>
    <submittedName>
        <fullName evidence="1">Uncharacterized protein</fullName>
    </submittedName>
</protein>
<dbReference type="EMBL" id="MK072068">
    <property type="protein sequence ID" value="AYV77989.1"/>
    <property type="molecule type" value="Genomic_DNA"/>
</dbReference>
<name>A0A3G4ZX32_9VIRU</name>
<organism evidence="1">
    <name type="scientific">Edafosvirus sp</name>
    <dbReference type="NCBI Taxonomy" id="2487765"/>
    <lineage>
        <taxon>Viruses</taxon>
        <taxon>Varidnaviria</taxon>
        <taxon>Bamfordvirae</taxon>
        <taxon>Nucleocytoviricota</taxon>
        <taxon>Megaviricetes</taxon>
        <taxon>Imitervirales</taxon>
        <taxon>Mimiviridae</taxon>
        <taxon>Klosneuvirinae</taxon>
    </lineage>
</organism>
<gene>
    <name evidence="1" type="ORF">Edafosvirus3_67</name>
</gene>